<name>A0A3B5QHH1_XIPMA</name>
<reference evidence="2" key="3">
    <citation type="submission" date="2025-08" db="UniProtKB">
        <authorList>
            <consortium name="Ensembl"/>
        </authorList>
    </citation>
    <scope>IDENTIFICATION</scope>
    <source>
        <strain evidence="2">JP 163 A</strain>
    </source>
</reference>
<dbReference type="InterPro" id="IPR013783">
    <property type="entry name" value="Ig-like_fold"/>
</dbReference>
<evidence type="ECO:0008006" key="4">
    <source>
        <dbReference type="Google" id="ProtNLM"/>
    </source>
</evidence>
<keyword evidence="1" id="KW-0732">Signal</keyword>
<sequence length="143" mass="16134">MILFILCCVSLHITLVSGMKSLPECSLVSKVKRIKTPQFFKLEDKQLQLLGYRYKDNTNPEPGTDVKLEMDGSGDRGETCTLTIKELSEKSSAVYYCAASYHSAEYHCCSVQKPPHRCSCVSCGVLIVLGFHYRLVLFRWDSV</sequence>
<feature type="chain" id="PRO_5017318489" description="Immunoglobulin V-set domain-containing protein" evidence="1">
    <location>
        <begin position="19"/>
        <end position="143"/>
    </location>
</feature>
<reference evidence="3" key="1">
    <citation type="submission" date="2012-01" db="EMBL/GenBank/DDBJ databases">
        <authorList>
            <person name="Walter R."/>
            <person name="Schartl M."/>
            <person name="Warren W."/>
        </authorList>
    </citation>
    <scope>NUCLEOTIDE SEQUENCE [LARGE SCALE GENOMIC DNA]</scope>
    <source>
        <strain evidence="3">JP 163 A</strain>
    </source>
</reference>
<dbReference type="InterPro" id="IPR036179">
    <property type="entry name" value="Ig-like_dom_sf"/>
</dbReference>
<dbReference type="SUPFAM" id="SSF48726">
    <property type="entry name" value="Immunoglobulin"/>
    <property type="match status" value="1"/>
</dbReference>
<reference evidence="3" key="2">
    <citation type="journal article" date="2013" name="Nat. Genet.">
        <title>The genome of the platyfish, Xiphophorus maculatus, provides insights into evolutionary adaptation and several complex traits.</title>
        <authorList>
            <person name="Schartl M."/>
            <person name="Walter R.B."/>
            <person name="Shen Y."/>
            <person name="Garcia T."/>
            <person name="Catchen J."/>
            <person name="Amores A."/>
            <person name="Braasch I."/>
            <person name="Chalopin D."/>
            <person name="Volff J.N."/>
            <person name="Lesch K.P."/>
            <person name="Bisazza A."/>
            <person name="Minx P."/>
            <person name="Hillier L."/>
            <person name="Wilson R.K."/>
            <person name="Fuerstenberg S."/>
            <person name="Boore J."/>
            <person name="Searle S."/>
            <person name="Postlethwait J.H."/>
            <person name="Warren W.C."/>
        </authorList>
    </citation>
    <scope>NUCLEOTIDE SEQUENCE [LARGE SCALE GENOMIC DNA]</scope>
    <source>
        <strain evidence="3">JP 163 A</strain>
    </source>
</reference>
<dbReference type="CDD" id="cd00099">
    <property type="entry name" value="IgV"/>
    <property type="match status" value="1"/>
</dbReference>
<dbReference type="AlphaFoldDB" id="A0A3B5QHH1"/>
<evidence type="ECO:0000256" key="1">
    <source>
        <dbReference type="SAM" id="SignalP"/>
    </source>
</evidence>
<reference evidence="2" key="4">
    <citation type="submission" date="2025-09" db="UniProtKB">
        <authorList>
            <consortium name="Ensembl"/>
        </authorList>
    </citation>
    <scope>IDENTIFICATION</scope>
    <source>
        <strain evidence="2">JP 163 A</strain>
    </source>
</reference>
<organism evidence="2 3">
    <name type="scientific">Xiphophorus maculatus</name>
    <name type="common">Southern platyfish</name>
    <name type="synonym">Platypoecilus maculatus</name>
    <dbReference type="NCBI Taxonomy" id="8083"/>
    <lineage>
        <taxon>Eukaryota</taxon>
        <taxon>Metazoa</taxon>
        <taxon>Chordata</taxon>
        <taxon>Craniata</taxon>
        <taxon>Vertebrata</taxon>
        <taxon>Euteleostomi</taxon>
        <taxon>Actinopterygii</taxon>
        <taxon>Neopterygii</taxon>
        <taxon>Teleostei</taxon>
        <taxon>Neoteleostei</taxon>
        <taxon>Acanthomorphata</taxon>
        <taxon>Ovalentaria</taxon>
        <taxon>Atherinomorphae</taxon>
        <taxon>Cyprinodontiformes</taxon>
        <taxon>Poeciliidae</taxon>
        <taxon>Poeciliinae</taxon>
        <taxon>Xiphophorus</taxon>
    </lineage>
</organism>
<dbReference type="InParanoid" id="A0A3B5QHH1"/>
<proteinExistence type="predicted"/>
<evidence type="ECO:0000313" key="2">
    <source>
        <dbReference type="Ensembl" id="ENSXMAP00000030989.1"/>
    </source>
</evidence>
<accession>A0A3B5QHH1</accession>
<feature type="signal peptide" evidence="1">
    <location>
        <begin position="1"/>
        <end position="18"/>
    </location>
</feature>
<dbReference type="Gene3D" id="2.60.40.10">
    <property type="entry name" value="Immunoglobulins"/>
    <property type="match status" value="1"/>
</dbReference>
<dbReference type="GeneTree" id="ENSGT01130000278893"/>
<evidence type="ECO:0000313" key="3">
    <source>
        <dbReference type="Proteomes" id="UP000002852"/>
    </source>
</evidence>
<dbReference type="Ensembl" id="ENSXMAT00000040509.1">
    <property type="protein sequence ID" value="ENSXMAP00000030989.1"/>
    <property type="gene ID" value="ENSXMAG00000023000.1"/>
</dbReference>
<dbReference type="Proteomes" id="UP000002852">
    <property type="component" value="Unassembled WGS sequence"/>
</dbReference>
<keyword evidence="3" id="KW-1185">Reference proteome</keyword>
<protein>
    <recommendedName>
        <fullName evidence="4">Immunoglobulin V-set domain-containing protein</fullName>
    </recommendedName>
</protein>